<accession>A0A412X4H5</accession>
<dbReference type="STRING" id="1121130.GCA_000519105_00680"/>
<dbReference type="SUPFAM" id="SSF49299">
    <property type="entry name" value="PKD domain"/>
    <property type="match status" value="1"/>
</dbReference>
<dbReference type="SUPFAM" id="SSF50956">
    <property type="entry name" value="Thermostable phytase (3-phytase)"/>
    <property type="match status" value="1"/>
</dbReference>
<dbReference type="PROSITE" id="PS51257">
    <property type="entry name" value="PROKAR_LIPOPROTEIN"/>
    <property type="match status" value="1"/>
</dbReference>
<gene>
    <name evidence="1" type="ORF">DWW18_05000</name>
</gene>
<dbReference type="RefSeq" id="WP_118259113.1">
    <property type="nucleotide sequence ID" value="NZ_CAJUBB010000003.1"/>
</dbReference>
<dbReference type="InterPro" id="IPR035986">
    <property type="entry name" value="PKD_dom_sf"/>
</dbReference>
<name>A0A412X4H5_9BACT</name>
<protein>
    <recommendedName>
        <fullName evidence="3">Lipoprotein</fullName>
    </recommendedName>
</protein>
<dbReference type="AlphaFoldDB" id="A0A412X4H5"/>
<dbReference type="Proteomes" id="UP000283589">
    <property type="component" value="Unassembled WGS sequence"/>
</dbReference>
<reference evidence="1 2" key="1">
    <citation type="submission" date="2018-08" db="EMBL/GenBank/DDBJ databases">
        <title>A genome reference for cultivated species of the human gut microbiota.</title>
        <authorList>
            <person name="Zou Y."/>
            <person name="Xue W."/>
            <person name="Luo G."/>
        </authorList>
    </citation>
    <scope>NUCLEOTIDE SEQUENCE [LARGE SCALE GENOMIC DNA]</scope>
    <source>
        <strain evidence="1 2">AF14-49</strain>
    </source>
</reference>
<proteinExistence type="predicted"/>
<sequence>MKQLISIVVVLFSLIGCLDDQTKMGENAISYLSFKMELDTLYYAERNVEFMIEAPEMKQESQDKALSYEWQINYEVVSTERVLTYAYDSCGLFPCRLKVYNEDGAIFKEFKLRVPNPYDEGLLLFSKYDGHSIISFRNDNWPERGFEKDVYALNNAGIPLGTEPVAIVCSPTEYYTPYIYLVTENPFRFLKLDYYTMQVLEEIAYPEEGVDRILEKDHNLYIMTDGKTLDYDCHNAYFRNNFQQGLTGKYGSFPDAELSDRVVVYGEKYHRYLLAFDMKNQVLFSANDVLPHPIKDGDEVVEVDRIYGMLLGVSEEDILILLEDKNGQNQVVYLNISEQYVNWSKVTVFEFKSVYPAAAEINGQSVFASSTKENILYYSVGNEIYRYNYLSAGNFPTQSDYTVGVSGSLIKKMILNEDKSELYVAVDAPNGEYRGAVYCYDVETKGLKWKEEGVAGEIVEMLYKPRNRSYNEN</sequence>
<dbReference type="EMBL" id="QRZA01000004">
    <property type="protein sequence ID" value="RGV35430.1"/>
    <property type="molecule type" value="Genomic_DNA"/>
</dbReference>
<evidence type="ECO:0000313" key="1">
    <source>
        <dbReference type="EMBL" id="RGV35430.1"/>
    </source>
</evidence>
<evidence type="ECO:0000313" key="2">
    <source>
        <dbReference type="Proteomes" id="UP000283589"/>
    </source>
</evidence>
<evidence type="ECO:0008006" key="3">
    <source>
        <dbReference type="Google" id="ProtNLM"/>
    </source>
</evidence>
<comment type="caution">
    <text evidence="1">The sequence shown here is derived from an EMBL/GenBank/DDBJ whole genome shotgun (WGS) entry which is preliminary data.</text>
</comment>
<organism evidence="1 2">
    <name type="scientific">Butyricimonas virosa</name>
    <dbReference type="NCBI Taxonomy" id="544645"/>
    <lineage>
        <taxon>Bacteria</taxon>
        <taxon>Pseudomonadati</taxon>
        <taxon>Bacteroidota</taxon>
        <taxon>Bacteroidia</taxon>
        <taxon>Bacteroidales</taxon>
        <taxon>Odoribacteraceae</taxon>
        <taxon>Butyricimonas</taxon>
    </lineage>
</organism>